<dbReference type="RefSeq" id="WP_338294191.1">
    <property type="nucleotide sequence ID" value="NZ_AP027272.1"/>
</dbReference>
<comment type="subcellular location">
    <subcellularLocation>
        <location evidence="5">Cytoplasm</location>
    </subcellularLocation>
    <text evidence="5">Associates with late stage pre-50S ribosomal subunits.</text>
</comment>
<dbReference type="GO" id="GO:1902626">
    <property type="term" value="P:assembly of large subunit precursor of preribosome"/>
    <property type="evidence" value="ECO:0007669"/>
    <property type="project" value="UniProtKB-UniRule"/>
</dbReference>
<gene>
    <name evidence="5" type="primary">darP</name>
    <name evidence="6" type="ORF">MACH26_36280</name>
</gene>
<dbReference type="HAMAP" id="MF_00765">
    <property type="entry name" value="DarP"/>
    <property type="match status" value="1"/>
</dbReference>
<dbReference type="PIRSF" id="PIRSF016183">
    <property type="entry name" value="UCP016183"/>
    <property type="match status" value="1"/>
</dbReference>
<dbReference type="GO" id="GO:0019843">
    <property type="term" value="F:rRNA binding"/>
    <property type="evidence" value="ECO:0007669"/>
    <property type="project" value="UniProtKB-UniRule"/>
</dbReference>
<dbReference type="Pfam" id="PF04751">
    <property type="entry name" value="DarP"/>
    <property type="match status" value="1"/>
</dbReference>
<proteinExistence type="inferred from homology"/>
<keyword evidence="4 5" id="KW-0694">RNA-binding</keyword>
<keyword evidence="2 5" id="KW-0690">Ribosome biogenesis</keyword>
<protein>
    <recommendedName>
        <fullName evidence="5">Dual-action ribosomal maturation protein DarP</fullName>
    </recommendedName>
    <alternativeName>
        <fullName evidence="5">Large ribosomal subunit assembly factor DarP</fullName>
    </alternativeName>
</protein>
<evidence type="ECO:0000256" key="3">
    <source>
        <dbReference type="ARBA" id="ARBA00022730"/>
    </source>
</evidence>
<evidence type="ECO:0000256" key="2">
    <source>
        <dbReference type="ARBA" id="ARBA00022517"/>
    </source>
</evidence>
<dbReference type="KEGG" id="pmaw:MACH26_36280"/>
<evidence type="ECO:0000256" key="1">
    <source>
        <dbReference type="ARBA" id="ARBA00022490"/>
    </source>
</evidence>
<keyword evidence="1 5" id="KW-0963">Cytoplasm</keyword>
<dbReference type="AlphaFoldDB" id="A0AA48HR46"/>
<dbReference type="FunFam" id="1.10.60.30:FF:000002">
    <property type="entry name" value="UPF0307 protein YjgA"/>
    <property type="match status" value="1"/>
</dbReference>
<comment type="function">
    <text evidence="5">Member of a network of 50S ribosomal subunit biogenesis factors which assembles along the 30S-50S interface, preventing incorrect 23S rRNA structures from forming. Promotes peptidyl transferase center (PTC) maturation.</text>
</comment>
<organism evidence="6 7">
    <name type="scientific">Planctobacterium marinum</name>
    <dbReference type="NCBI Taxonomy" id="1631968"/>
    <lineage>
        <taxon>Bacteria</taxon>
        <taxon>Pseudomonadati</taxon>
        <taxon>Pseudomonadota</taxon>
        <taxon>Gammaproteobacteria</taxon>
        <taxon>Alteromonadales</taxon>
        <taxon>Alteromonadaceae</taxon>
        <taxon>Planctobacterium</taxon>
    </lineage>
</organism>
<dbReference type="InterPro" id="IPR006839">
    <property type="entry name" value="DarP"/>
</dbReference>
<evidence type="ECO:0000313" key="7">
    <source>
        <dbReference type="Proteomes" id="UP001333710"/>
    </source>
</evidence>
<dbReference type="PANTHER" id="PTHR38101:SF1">
    <property type="entry name" value="UPF0307 PROTEIN YJGA"/>
    <property type="match status" value="1"/>
</dbReference>
<keyword evidence="7" id="KW-1185">Reference proteome</keyword>
<dbReference type="SUPFAM" id="SSF158710">
    <property type="entry name" value="PSPTO4464-like"/>
    <property type="match status" value="1"/>
</dbReference>
<dbReference type="PANTHER" id="PTHR38101">
    <property type="entry name" value="UPF0307 PROTEIN YJGA"/>
    <property type="match status" value="1"/>
</dbReference>
<dbReference type="EMBL" id="AP027272">
    <property type="protein sequence ID" value="BDX08107.1"/>
    <property type="molecule type" value="Genomic_DNA"/>
</dbReference>
<dbReference type="CDD" id="cd16331">
    <property type="entry name" value="YjgA-like"/>
    <property type="match status" value="1"/>
</dbReference>
<comment type="similarity">
    <text evidence="5">Belongs to the DarP family.</text>
</comment>
<dbReference type="NCBIfam" id="NF003593">
    <property type="entry name" value="PRK05255.1-1"/>
    <property type="match status" value="1"/>
</dbReference>
<name>A0AA48HR46_9ALTE</name>
<dbReference type="Proteomes" id="UP001333710">
    <property type="component" value="Chromosome"/>
</dbReference>
<evidence type="ECO:0000256" key="4">
    <source>
        <dbReference type="ARBA" id="ARBA00022884"/>
    </source>
</evidence>
<evidence type="ECO:0000313" key="6">
    <source>
        <dbReference type="EMBL" id="BDX08107.1"/>
    </source>
</evidence>
<keyword evidence="3 5" id="KW-0699">rRNA-binding</keyword>
<dbReference type="InterPro" id="IPR023153">
    <property type="entry name" value="DarP_sf"/>
</dbReference>
<dbReference type="GO" id="GO:0043022">
    <property type="term" value="F:ribosome binding"/>
    <property type="evidence" value="ECO:0007669"/>
    <property type="project" value="UniProtKB-UniRule"/>
</dbReference>
<reference evidence="6" key="1">
    <citation type="submission" date="2023-01" db="EMBL/GenBank/DDBJ databases">
        <title>Complete genome sequence of Planctobacterium marinum strain Dej080120_11.</title>
        <authorList>
            <person name="Ueki S."/>
            <person name="Maruyama F."/>
        </authorList>
    </citation>
    <scope>NUCLEOTIDE SEQUENCE</scope>
    <source>
        <strain evidence="6">Dej080120_11</strain>
    </source>
</reference>
<sequence>MGEDLFSDSDSEFDDYKSKTQLKKEMLALVKLGEQVVELGVAALKKIPLDTEVAEAIDIARNMNRKKPSYRRQLQFIGKLLRNRDEEDVAAITQALENLQGQQYQLKAHFHKLETLRDKLVDQGDDALQSLLQDYPQLDRQRLRQWIRQAKKEREQNKPPKAYREIFQYLKQEIQE</sequence>
<dbReference type="GO" id="GO:0005829">
    <property type="term" value="C:cytosol"/>
    <property type="evidence" value="ECO:0007669"/>
    <property type="project" value="TreeGrafter"/>
</dbReference>
<evidence type="ECO:0000256" key="5">
    <source>
        <dbReference type="HAMAP-Rule" id="MF_00765"/>
    </source>
</evidence>
<accession>A0AA48HR46</accession>
<dbReference type="Gene3D" id="1.10.60.30">
    <property type="entry name" value="PSPTO4464-like domains"/>
    <property type="match status" value="2"/>
</dbReference>